<sequence length="260" mass="29301">MVESLSWGYDECEYEPFYTFPEEILERKKEKTGIRNISASWEGVTSTCRNSDWQKVGPEACNCFVGFKVVELAIASDTIQLVNQVGVDEVNFNDAEELLMRKATDSQDEVNEINSIYDSDVEDDLASVGTSGNFPTLPQDPASNSRSDITQQNVLSVKQFHIRHAVDHMVATWNKITLTTIKHAWKPLFPHLSNARVGCAASGRFIRSCSIKCKECPSTWFPWWMQNNEMFKENDEEMLDDVADESPGEAGESVLKRNGA</sequence>
<dbReference type="AlphaFoldDB" id="A0A8J5NEL1"/>
<dbReference type="Proteomes" id="UP000747542">
    <property type="component" value="Unassembled WGS sequence"/>
</dbReference>
<gene>
    <name evidence="2" type="ORF">Hamer_G008220</name>
</gene>
<organism evidence="2 3">
    <name type="scientific">Homarus americanus</name>
    <name type="common">American lobster</name>
    <dbReference type="NCBI Taxonomy" id="6706"/>
    <lineage>
        <taxon>Eukaryota</taxon>
        <taxon>Metazoa</taxon>
        <taxon>Ecdysozoa</taxon>
        <taxon>Arthropoda</taxon>
        <taxon>Crustacea</taxon>
        <taxon>Multicrustacea</taxon>
        <taxon>Malacostraca</taxon>
        <taxon>Eumalacostraca</taxon>
        <taxon>Eucarida</taxon>
        <taxon>Decapoda</taxon>
        <taxon>Pleocyemata</taxon>
        <taxon>Astacidea</taxon>
        <taxon>Nephropoidea</taxon>
        <taxon>Nephropidae</taxon>
        <taxon>Homarus</taxon>
    </lineage>
</organism>
<protein>
    <submittedName>
        <fullName evidence="2">Uncharacterized protein</fullName>
    </submittedName>
</protein>
<evidence type="ECO:0000256" key="1">
    <source>
        <dbReference type="SAM" id="MobiDB-lite"/>
    </source>
</evidence>
<dbReference type="EMBL" id="JAHLQT010001931">
    <property type="protein sequence ID" value="KAG7177581.1"/>
    <property type="molecule type" value="Genomic_DNA"/>
</dbReference>
<feature type="region of interest" description="Disordered" evidence="1">
    <location>
        <begin position="239"/>
        <end position="260"/>
    </location>
</feature>
<evidence type="ECO:0000313" key="2">
    <source>
        <dbReference type="EMBL" id="KAG7177581.1"/>
    </source>
</evidence>
<keyword evidence="3" id="KW-1185">Reference proteome</keyword>
<name>A0A8J5NEL1_HOMAM</name>
<proteinExistence type="predicted"/>
<reference evidence="2" key="1">
    <citation type="journal article" date="2021" name="Sci. Adv.">
        <title>The American lobster genome reveals insights on longevity, neural, and immune adaptations.</title>
        <authorList>
            <person name="Polinski J.M."/>
            <person name="Zimin A.V."/>
            <person name="Clark K.F."/>
            <person name="Kohn A.B."/>
            <person name="Sadowski N."/>
            <person name="Timp W."/>
            <person name="Ptitsyn A."/>
            <person name="Khanna P."/>
            <person name="Romanova D.Y."/>
            <person name="Williams P."/>
            <person name="Greenwood S.J."/>
            <person name="Moroz L.L."/>
            <person name="Walt D.R."/>
            <person name="Bodnar A.G."/>
        </authorList>
    </citation>
    <scope>NUCLEOTIDE SEQUENCE</scope>
    <source>
        <strain evidence="2">GMGI-L3</strain>
    </source>
</reference>
<comment type="caution">
    <text evidence="2">The sequence shown here is derived from an EMBL/GenBank/DDBJ whole genome shotgun (WGS) entry which is preliminary data.</text>
</comment>
<evidence type="ECO:0000313" key="3">
    <source>
        <dbReference type="Proteomes" id="UP000747542"/>
    </source>
</evidence>
<accession>A0A8J5NEL1</accession>